<dbReference type="InterPro" id="IPR050266">
    <property type="entry name" value="AB_hydrolase_sf"/>
</dbReference>
<dbReference type="Proteomes" id="UP000236642">
    <property type="component" value="Unassembled WGS sequence"/>
</dbReference>
<reference evidence="3" key="1">
    <citation type="submission" date="2017-09" db="EMBL/GenBank/DDBJ databases">
        <title>Metaegenomics of thermophilic ammonia-oxidizing enrichment culture.</title>
        <authorList>
            <person name="Kato S."/>
            <person name="Suzuki K."/>
        </authorList>
    </citation>
    <scope>NUCLEOTIDE SEQUENCE [LARGE SCALE GENOMIC DNA]</scope>
</reference>
<gene>
    <name evidence="2" type="ORF">HRbin22_01549</name>
</gene>
<dbReference type="Gene3D" id="3.40.50.1820">
    <property type="entry name" value="alpha/beta hydrolase"/>
    <property type="match status" value="1"/>
</dbReference>
<dbReference type="AlphaFoldDB" id="A0A2H5Y798"/>
<accession>A0A2H5Y798</accession>
<organism evidence="2 3">
    <name type="scientific">Candidatus Thermoflexus japonica</name>
    <dbReference type="NCBI Taxonomy" id="2035417"/>
    <lineage>
        <taxon>Bacteria</taxon>
        <taxon>Bacillati</taxon>
        <taxon>Chloroflexota</taxon>
        <taxon>Thermoflexia</taxon>
        <taxon>Thermoflexales</taxon>
        <taxon>Thermoflexaceae</taxon>
        <taxon>Thermoflexus</taxon>
    </lineage>
</organism>
<sequence>MSWAERVRDFGGEGPLIHLAVANGFPPACYRPLMEALTPVGHGVSVLPRPLWPDGGRPRRGITWYTLAEDLIQAFDALGWREVIGIGHSMGGVITMVAAARRPDLFRAIVLMDPVLMDPKVLTLFRILRALGLGPRLHPLARRARRRRRVWPSREAAAAHLRSRPLFAPWHPAAFAGYLEEGLRPSRDGQVELAYPPEWEVHIFVSVPHDAWRFVPRIPVPTMVMRGAMTDTFTADSEARFRRLKPDARFMVIPGSHLFPMERPGETADGIRAWLMEILHSA</sequence>
<protein>
    <submittedName>
        <fullName evidence="2">2-(Acetamidomethylene)succinate hydrolase</fullName>
        <ecNumber evidence="2">3.5.1.29</ecNumber>
    </submittedName>
</protein>
<dbReference type="GO" id="GO:0016020">
    <property type="term" value="C:membrane"/>
    <property type="evidence" value="ECO:0007669"/>
    <property type="project" value="TreeGrafter"/>
</dbReference>
<keyword evidence="2" id="KW-0378">Hydrolase</keyword>
<proteinExistence type="predicted"/>
<dbReference type="InterPro" id="IPR000073">
    <property type="entry name" value="AB_hydrolase_1"/>
</dbReference>
<dbReference type="EC" id="3.5.1.29" evidence="2"/>
<dbReference type="PANTHER" id="PTHR43798">
    <property type="entry name" value="MONOACYLGLYCEROL LIPASE"/>
    <property type="match status" value="1"/>
</dbReference>
<evidence type="ECO:0000259" key="1">
    <source>
        <dbReference type="Pfam" id="PF00561"/>
    </source>
</evidence>
<dbReference type="GO" id="GO:0047411">
    <property type="term" value="F:2-(acetamidomethylene)succinate hydrolase activity"/>
    <property type="evidence" value="ECO:0007669"/>
    <property type="project" value="UniProtKB-EC"/>
</dbReference>
<dbReference type="Pfam" id="PF00561">
    <property type="entry name" value="Abhydrolase_1"/>
    <property type="match status" value="1"/>
</dbReference>
<dbReference type="InterPro" id="IPR029058">
    <property type="entry name" value="AB_hydrolase_fold"/>
</dbReference>
<feature type="domain" description="AB hydrolase-1" evidence="1">
    <location>
        <begin position="64"/>
        <end position="264"/>
    </location>
</feature>
<dbReference type="PANTHER" id="PTHR43798:SF33">
    <property type="entry name" value="HYDROLASE, PUTATIVE (AFU_ORTHOLOGUE AFUA_2G14860)-RELATED"/>
    <property type="match status" value="1"/>
</dbReference>
<evidence type="ECO:0000313" key="2">
    <source>
        <dbReference type="EMBL" id="GBD09299.1"/>
    </source>
</evidence>
<dbReference type="SUPFAM" id="SSF53474">
    <property type="entry name" value="alpha/beta-Hydrolases"/>
    <property type="match status" value="1"/>
</dbReference>
<name>A0A2H5Y798_9CHLR</name>
<comment type="caution">
    <text evidence="2">The sequence shown here is derived from an EMBL/GenBank/DDBJ whole genome shotgun (WGS) entry which is preliminary data.</text>
</comment>
<evidence type="ECO:0000313" key="3">
    <source>
        <dbReference type="Proteomes" id="UP000236642"/>
    </source>
</evidence>
<dbReference type="EMBL" id="BEHY01000035">
    <property type="protein sequence ID" value="GBD09299.1"/>
    <property type="molecule type" value="Genomic_DNA"/>
</dbReference>